<reference evidence="3" key="1">
    <citation type="submission" date="2018-02" db="EMBL/GenBank/DDBJ databases">
        <authorList>
            <person name="O'Hara-Hanley K."/>
            <person name="Soby S."/>
        </authorList>
    </citation>
    <scope>NUCLEOTIDE SEQUENCE [LARGE SCALE GENOMIC DNA]</scope>
    <source>
        <strain evidence="3">MWU14-2602</strain>
    </source>
</reference>
<sequence length="362" mass="38822">MQLSAPGSLTDFTTNEQRSAWSDQLSTEINDAIAGINKCTAAAQYVNPALVDVSAFQRSPIHWVGFPNSLYAQFNTKQQAYATADAPSVVDNGKLTGGRTSQDEYLEWYIHRDQQGNIRAVDFTTETQRYWEFLYAADPELAAATYSKVLGMQVNSGDISTPDNTYDPYNKFNTTNGIVHLVQQFNTLGAELDIAVQSTLPRLDGDNNVTNDVVSCKHCSSADPLGDAGRNSDPTIAQMVNAVAATGCYLTIPDPVGLYIQALDSSGWTMPAGVTLADCWKVTRGTPAVRATFTVPSGTQLSDFSIGGIPITYAGQIAEKISVFLTAAYGPQGAVPLPPARPCSGQAEGGVPAKRTSRRMTK</sequence>
<organism evidence="2 3">
    <name type="scientific">Chromobacterium alticapitis</name>
    <dbReference type="NCBI Taxonomy" id="2073169"/>
    <lineage>
        <taxon>Bacteria</taxon>
        <taxon>Pseudomonadati</taxon>
        <taxon>Pseudomonadota</taxon>
        <taxon>Betaproteobacteria</taxon>
        <taxon>Neisseriales</taxon>
        <taxon>Chromobacteriaceae</taxon>
        <taxon>Chromobacterium</taxon>
    </lineage>
</organism>
<protein>
    <submittedName>
        <fullName evidence="2">Uncharacterized protein</fullName>
    </submittedName>
</protein>
<feature type="region of interest" description="Disordered" evidence="1">
    <location>
        <begin position="339"/>
        <end position="362"/>
    </location>
</feature>
<name>A0A2S5DDC2_9NEIS</name>
<comment type="caution">
    <text evidence="2">The sequence shown here is derived from an EMBL/GenBank/DDBJ whole genome shotgun (WGS) entry which is preliminary data.</text>
</comment>
<evidence type="ECO:0000313" key="2">
    <source>
        <dbReference type="EMBL" id="POZ61054.1"/>
    </source>
</evidence>
<dbReference type="EMBL" id="PQWB01000074">
    <property type="protein sequence ID" value="POZ61054.1"/>
    <property type="molecule type" value="Genomic_DNA"/>
</dbReference>
<dbReference type="RefSeq" id="WP_103903599.1">
    <property type="nucleotide sequence ID" value="NZ_PQWB01000074.1"/>
</dbReference>
<dbReference type="OrthoDB" id="226361at2"/>
<gene>
    <name evidence="2" type="ORF">C2I19_15620</name>
</gene>
<proteinExistence type="predicted"/>
<evidence type="ECO:0000313" key="3">
    <source>
        <dbReference type="Proteomes" id="UP000237082"/>
    </source>
</evidence>
<dbReference type="AlphaFoldDB" id="A0A2S5DDC2"/>
<evidence type="ECO:0000256" key="1">
    <source>
        <dbReference type="SAM" id="MobiDB-lite"/>
    </source>
</evidence>
<keyword evidence="3" id="KW-1185">Reference proteome</keyword>
<accession>A0A2S5DDC2</accession>
<dbReference type="Proteomes" id="UP000237082">
    <property type="component" value="Unassembled WGS sequence"/>
</dbReference>